<comment type="subcellular location">
    <subcellularLocation>
        <location evidence="1 10">Cell outer membrane</location>
        <topology evidence="1 10">Multi-pass membrane protein</topology>
    </subcellularLocation>
</comment>
<dbReference type="Pfam" id="PF00593">
    <property type="entry name" value="TonB_dep_Rec_b-barrel"/>
    <property type="match status" value="1"/>
</dbReference>
<dbReference type="Proteomes" id="UP000184225">
    <property type="component" value="Unassembled WGS sequence"/>
</dbReference>
<dbReference type="InterPro" id="IPR039426">
    <property type="entry name" value="TonB-dep_rcpt-like"/>
</dbReference>
<dbReference type="SUPFAM" id="SSF49464">
    <property type="entry name" value="Carboxypeptidase regulatory domain-like"/>
    <property type="match status" value="1"/>
</dbReference>
<evidence type="ECO:0000256" key="7">
    <source>
        <dbReference type="ARBA" id="ARBA00023136"/>
    </source>
</evidence>
<dbReference type="Gene3D" id="2.40.170.20">
    <property type="entry name" value="TonB-dependent receptor, beta-barrel domain"/>
    <property type="match status" value="1"/>
</dbReference>
<dbReference type="GO" id="GO:0009279">
    <property type="term" value="C:cell outer membrane"/>
    <property type="evidence" value="ECO:0007669"/>
    <property type="project" value="UniProtKB-SubCell"/>
</dbReference>
<keyword evidence="3 10" id="KW-1134">Transmembrane beta strand</keyword>
<dbReference type="AlphaFoldDB" id="A0A1M6A3D2"/>
<dbReference type="InterPro" id="IPR008969">
    <property type="entry name" value="CarboxyPept-like_regulatory"/>
</dbReference>
<evidence type="ECO:0000256" key="5">
    <source>
        <dbReference type="ARBA" id="ARBA00022729"/>
    </source>
</evidence>
<evidence type="ECO:0000259" key="12">
    <source>
        <dbReference type="Pfam" id="PF00593"/>
    </source>
</evidence>
<keyword evidence="4 10" id="KW-0812">Transmembrane</keyword>
<dbReference type="InterPro" id="IPR000531">
    <property type="entry name" value="Beta-barrel_TonB"/>
</dbReference>
<sequence length="744" mass="84361">MPDFQIKLSLFFLLFISSYSTIYSQTIEGTVVDQYDISVLGVQILNKSNNQHTHSDARGYFQLSKTKIGDTLVFSHTQFKNQPVIIQSLEEPLKIYLNRSSISLDEVVITDKINALHLISDIDIQINPVNSSQDILRKVPGLFIGQHAGGGKAEQIFLRGFDIDHGTDISINVDGMPVNMVSHAHGQGYSDLHFVIPETIEKIDFGKGPYNEDKGNFATAGFVDFKTKSRLDNSSIKLEAGQFNSQRLLGMFNLLNDDHQNAYVASEYISTDGPFDSPQNFHRINLFGKYTAQVNDRDKIGITASYFTSTWDASGQIPVRAVESGLIGRFGAIDDTEGGTTGRKNILVNYDRVINETSSIKNNIYYSQYDFELYSNFTFFLDDPINGDQIKQKENREIYGVNSEYKKDFFTNTIEGNFTAGISLRNDVSKNNELSHTLNRSTTLNQIQFGDINETNFGAYLGTQINIKKWTFNPTLRVDYFNFMYNDHLQTTYETQTNTKTVVSPKFNILYNQSEDLQLYLKTGKGFHSNDTRVVVAEDGVNILPAAYGLDLGYIWKISPKMLLNMAYWYLYLEQEFVYVGDAGIVEPSGKTRRQGIDLSYRYQPTSSLFWNLDVNYTYARAIDEADGQDYIPLAPDFTLVSGINFKHKSGIYGSTNVRYLKDRPANEDNSIVAEGYTVVDLNAGYRWKNLEFGIQIQNLLNTEWNETQFATESRLQNEANSVEEIHFTPGTPFFAKGTIQYNF</sequence>
<dbReference type="InterPro" id="IPR036942">
    <property type="entry name" value="Beta-barrel_TonB_sf"/>
</dbReference>
<keyword evidence="2 10" id="KW-0813">Transport</keyword>
<evidence type="ECO:0000256" key="2">
    <source>
        <dbReference type="ARBA" id="ARBA00022448"/>
    </source>
</evidence>
<keyword evidence="9 10" id="KW-0998">Cell outer membrane</keyword>
<dbReference type="Pfam" id="PF13715">
    <property type="entry name" value="CarbopepD_reg_2"/>
    <property type="match status" value="1"/>
</dbReference>
<dbReference type="STRING" id="579105.SAMN04488096_10149"/>
<dbReference type="RefSeq" id="WP_234971582.1">
    <property type="nucleotide sequence ID" value="NZ_FQYY01000001.1"/>
</dbReference>
<protein>
    <submittedName>
        <fullName evidence="14">Outer membrane receptor proteins, mostly Fe transport</fullName>
    </submittedName>
</protein>
<dbReference type="GO" id="GO:0044718">
    <property type="term" value="P:siderophore transmembrane transport"/>
    <property type="evidence" value="ECO:0007669"/>
    <property type="project" value="TreeGrafter"/>
</dbReference>
<dbReference type="SUPFAM" id="SSF56935">
    <property type="entry name" value="Porins"/>
    <property type="match status" value="1"/>
</dbReference>
<name>A0A1M6A3D2_9FLAO</name>
<gene>
    <name evidence="14" type="ORF">SAMN04488096_10149</name>
</gene>
<evidence type="ECO:0000256" key="11">
    <source>
        <dbReference type="RuleBase" id="RU003357"/>
    </source>
</evidence>
<evidence type="ECO:0000256" key="4">
    <source>
        <dbReference type="ARBA" id="ARBA00022692"/>
    </source>
</evidence>
<accession>A0A1M6A3D2</accession>
<keyword evidence="6 11" id="KW-0798">TonB box</keyword>
<dbReference type="EMBL" id="FQYY01000001">
    <property type="protein sequence ID" value="SHI31011.1"/>
    <property type="molecule type" value="Genomic_DNA"/>
</dbReference>
<evidence type="ECO:0000256" key="9">
    <source>
        <dbReference type="ARBA" id="ARBA00023237"/>
    </source>
</evidence>
<evidence type="ECO:0000259" key="13">
    <source>
        <dbReference type="Pfam" id="PF07715"/>
    </source>
</evidence>
<feature type="domain" description="TonB-dependent receptor-like beta-barrel" evidence="12">
    <location>
        <begin position="302"/>
        <end position="700"/>
    </location>
</feature>
<keyword evidence="5" id="KW-0732">Signal</keyword>
<evidence type="ECO:0000313" key="14">
    <source>
        <dbReference type="EMBL" id="SHI31011.1"/>
    </source>
</evidence>
<reference evidence="14 15" key="1">
    <citation type="submission" date="2016-11" db="EMBL/GenBank/DDBJ databases">
        <authorList>
            <person name="Jaros S."/>
            <person name="Januszkiewicz K."/>
            <person name="Wedrychowicz H."/>
        </authorList>
    </citation>
    <scope>NUCLEOTIDE SEQUENCE [LARGE SCALE GENOMIC DNA]</scope>
    <source>
        <strain evidence="14 15">DSM 21425</strain>
    </source>
</reference>
<keyword evidence="7 10" id="KW-0472">Membrane</keyword>
<evidence type="ECO:0000256" key="3">
    <source>
        <dbReference type="ARBA" id="ARBA00022452"/>
    </source>
</evidence>
<organism evidence="14 15">
    <name type="scientific">Mesonia phycicola</name>
    <dbReference type="NCBI Taxonomy" id="579105"/>
    <lineage>
        <taxon>Bacteria</taxon>
        <taxon>Pseudomonadati</taxon>
        <taxon>Bacteroidota</taxon>
        <taxon>Flavobacteriia</taxon>
        <taxon>Flavobacteriales</taxon>
        <taxon>Flavobacteriaceae</taxon>
        <taxon>Mesonia</taxon>
    </lineage>
</organism>
<evidence type="ECO:0000313" key="15">
    <source>
        <dbReference type="Proteomes" id="UP000184225"/>
    </source>
</evidence>
<evidence type="ECO:0000256" key="10">
    <source>
        <dbReference type="PROSITE-ProRule" id="PRU01360"/>
    </source>
</evidence>
<dbReference type="Pfam" id="PF07715">
    <property type="entry name" value="Plug"/>
    <property type="match status" value="1"/>
</dbReference>
<dbReference type="InterPro" id="IPR037066">
    <property type="entry name" value="Plug_dom_sf"/>
</dbReference>
<evidence type="ECO:0000256" key="8">
    <source>
        <dbReference type="ARBA" id="ARBA00023170"/>
    </source>
</evidence>
<dbReference type="GO" id="GO:0015344">
    <property type="term" value="F:siderophore uptake transmembrane transporter activity"/>
    <property type="evidence" value="ECO:0007669"/>
    <property type="project" value="TreeGrafter"/>
</dbReference>
<keyword evidence="8 14" id="KW-0675">Receptor</keyword>
<comment type="similarity">
    <text evidence="10 11">Belongs to the TonB-dependent receptor family.</text>
</comment>
<dbReference type="PANTHER" id="PTHR30069:SF29">
    <property type="entry name" value="HEMOGLOBIN AND HEMOGLOBIN-HAPTOGLOBIN-BINDING PROTEIN 1-RELATED"/>
    <property type="match status" value="1"/>
</dbReference>
<dbReference type="Gene3D" id="2.170.130.10">
    <property type="entry name" value="TonB-dependent receptor, plug domain"/>
    <property type="match status" value="1"/>
</dbReference>
<dbReference type="InterPro" id="IPR012910">
    <property type="entry name" value="Plug_dom"/>
</dbReference>
<evidence type="ECO:0000256" key="6">
    <source>
        <dbReference type="ARBA" id="ARBA00023077"/>
    </source>
</evidence>
<keyword evidence="15" id="KW-1185">Reference proteome</keyword>
<dbReference type="PROSITE" id="PS52016">
    <property type="entry name" value="TONB_DEPENDENT_REC_3"/>
    <property type="match status" value="1"/>
</dbReference>
<evidence type="ECO:0000256" key="1">
    <source>
        <dbReference type="ARBA" id="ARBA00004571"/>
    </source>
</evidence>
<proteinExistence type="inferred from homology"/>
<feature type="domain" description="TonB-dependent receptor plug" evidence="13">
    <location>
        <begin position="119"/>
        <end position="221"/>
    </location>
</feature>
<dbReference type="PANTHER" id="PTHR30069">
    <property type="entry name" value="TONB-DEPENDENT OUTER MEMBRANE RECEPTOR"/>
    <property type="match status" value="1"/>
</dbReference>